<organism evidence="1 2">
    <name type="scientific">Gardnerella vaginalis</name>
    <dbReference type="NCBI Taxonomy" id="2702"/>
    <lineage>
        <taxon>Bacteria</taxon>
        <taxon>Bacillati</taxon>
        <taxon>Actinomycetota</taxon>
        <taxon>Actinomycetes</taxon>
        <taxon>Bifidobacteriales</taxon>
        <taxon>Bifidobacteriaceae</taxon>
        <taxon>Gardnerella</taxon>
    </lineage>
</organism>
<proteinExistence type="predicted"/>
<comment type="caution">
    <text evidence="1">The sequence shown here is derived from an EMBL/GenBank/DDBJ whole genome shotgun (WGS) entry which is preliminary data.</text>
</comment>
<dbReference type="PATRIC" id="fig|2702.100.peg.277"/>
<dbReference type="AlphaFoldDB" id="A0A133P1J2"/>
<dbReference type="Proteomes" id="UP000070687">
    <property type="component" value="Unassembled WGS sequence"/>
</dbReference>
<reference evidence="1 2" key="1">
    <citation type="submission" date="2016-01" db="EMBL/GenBank/DDBJ databases">
        <authorList>
            <person name="Oliw E.H."/>
        </authorList>
    </citation>
    <scope>NUCLEOTIDE SEQUENCE [LARGE SCALE GENOMIC DNA]</scope>
    <source>
        <strain evidence="1 2">PSS_7772B</strain>
    </source>
</reference>
<protein>
    <submittedName>
        <fullName evidence="1">Uncharacterized protein</fullName>
    </submittedName>
</protein>
<gene>
    <name evidence="1" type="ORF">HMPREF3208_00295</name>
</gene>
<evidence type="ECO:0000313" key="1">
    <source>
        <dbReference type="EMBL" id="KXA22437.1"/>
    </source>
</evidence>
<dbReference type="EMBL" id="LRQB01000010">
    <property type="protein sequence ID" value="KXA22437.1"/>
    <property type="molecule type" value="Genomic_DNA"/>
</dbReference>
<evidence type="ECO:0000313" key="2">
    <source>
        <dbReference type="Proteomes" id="UP000070687"/>
    </source>
</evidence>
<accession>A0A133P1J2</accession>
<name>A0A133P1J2_GARVA</name>
<sequence length="46" mass="4999">MVVEGIDGIEFGVRCAAAELNSQNMLCATLQRIALLTKSDCVTVKW</sequence>